<feature type="transmembrane region" description="Helical" evidence="2">
    <location>
        <begin position="114"/>
        <end position="132"/>
    </location>
</feature>
<evidence type="ECO:0000313" key="4">
    <source>
        <dbReference type="Proteomes" id="UP000292704"/>
    </source>
</evidence>
<gene>
    <name evidence="3" type="ORF">ELS17_14120</name>
</gene>
<feature type="transmembrane region" description="Helical" evidence="2">
    <location>
        <begin position="217"/>
        <end position="240"/>
    </location>
</feature>
<reference evidence="3 4" key="1">
    <citation type="submission" date="2019-02" db="EMBL/GenBank/DDBJ databases">
        <title>Genome analysis provides insights into bioremediation potentialities and Haloocin production by Natrinema altunense strain 4.1R isolated from Chott Douz in Tunisian desert.</title>
        <authorList>
            <person name="Najjari A."/>
            <person name="Youssef N."/>
            <person name="Ben Dhia O."/>
            <person name="Ferjani R."/>
            <person name="El Hidri D."/>
            <person name="Ouzari H.I."/>
            <person name="Cherif A."/>
        </authorList>
    </citation>
    <scope>NUCLEOTIDE SEQUENCE [LARGE SCALE GENOMIC DNA]</scope>
    <source>
        <strain evidence="3 4">4.1R</strain>
    </source>
</reference>
<dbReference type="EMBL" id="SHMR01000007">
    <property type="protein sequence ID" value="RZH66908.1"/>
    <property type="molecule type" value="Genomic_DNA"/>
</dbReference>
<sequence>MLVDYLERGVLAGVIAGLAYGLYMALVANPLLGYMETVAEGSEHGDHASAGEHAHAAGEHAHEAGEHAHAVSEATTAAVSIGSGVLWGILLGGAFALAFYFLEPALPGRGRVKTYVLAGAGFLAVSLAPWLVLPPTTPGAEQAFDPTFRSALYAGMMAVGAVVAAGSIYGYRRVSTRSRPIGVVTAAVPIVALVAITAVAAPTIVEIGAMPAELVAAFRGLTVLSQAALWALVAGCFGWLQTRAGVRPAAERRDDLLTSP</sequence>
<accession>A0A482XUJ8</accession>
<keyword evidence="2" id="KW-0472">Membrane</keyword>
<evidence type="ECO:0000256" key="1">
    <source>
        <dbReference type="SAM" id="MobiDB-lite"/>
    </source>
</evidence>
<dbReference type="InterPro" id="IPR012666">
    <property type="entry name" value="CbtA_put"/>
</dbReference>
<evidence type="ECO:0000313" key="3">
    <source>
        <dbReference type="EMBL" id="RZH66908.1"/>
    </source>
</evidence>
<feature type="transmembrane region" description="Helical" evidence="2">
    <location>
        <begin position="152"/>
        <end position="171"/>
    </location>
</feature>
<feature type="transmembrane region" description="Helical" evidence="2">
    <location>
        <begin position="9"/>
        <end position="28"/>
    </location>
</feature>
<dbReference type="Proteomes" id="UP000292704">
    <property type="component" value="Unassembled WGS sequence"/>
</dbReference>
<dbReference type="STRING" id="222984.GCA_000731985_01540"/>
<comment type="caution">
    <text evidence="3">The sequence shown here is derived from an EMBL/GenBank/DDBJ whole genome shotgun (WGS) entry which is preliminary data.</text>
</comment>
<organism evidence="3 4">
    <name type="scientific">Natrinema altunense</name>
    <dbReference type="NCBI Taxonomy" id="222984"/>
    <lineage>
        <taxon>Archaea</taxon>
        <taxon>Methanobacteriati</taxon>
        <taxon>Methanobacteriota</taxon>
        <taxon>Stenosarchaea group</taxon>
        <taxon>Halobacteria</taxon>
        <taxon>Halobacteriales</taxon>
        <taxon>Natrialbaceae</taxon>
        <taxon>Natrinema</taxon>
    </lineage>
</organism>
<dbReference type="RefSeq" id="WP_130171192.1">
    <property type="nucleotide sequence ID" value="NZ_SHMR01000007.1"/>
</dbReference>
<protein>
    <submittedName>
        <fullName evidence="3">Cobalamin cluster protein</fullName>
    </submittedName>
</protein>
<feature type="region of interest" description="Disordered" evidence="1">
    <location>
        <begin position="43"/>
        <end position="67"/>
    </location>
</feature>
<dbReference type="AlphaFoldDB" id="A0A482XUJ8"/>
<evidence type="ECO:0000256" key="2">
    <source>
        <dbReference type="SAM" id="Phobius"/>
    </source>
</evidence>
<proteinExistence type="predicted"/>
<name>A0A482XUJ8_9EURY</name>
<dbReference type="Pfam" id="PF09490">
    <property type="entry name" value="CbtA"/>
    <property type="match status" value="1"/>
</dbReference>
<feature type="transmembrane region" description="Helical" evidence="2">
    <location>
        <begin position="84"/>
        <end position="102"/>
    </location>
</feature>
<keyword evidence="2" id="KW-0812">Transmembrane</keyword>
<keyword evidence="2" id="KW-1133">Transmembrane helix</keyword>
<feature type="transmembrane region" description="Helical" evidence="2">
    <location>
        <begin position="183"/>
        <end position="205"/>
    </location>
</feature>
<dbReference type="OrthoDB" id="170869at2157"/>